<keyword evidence="3" id="KW-0489">Methyltransferase</keyword>
<dbReference type="RefSeq" id="WP_407347143.1">
    <property type="nucleotide sequence ID" value="NZ_CP136864.1"/>
</dbReference>
<dbReference type="InterPro" id="IPR036265">
    <property type="entry name" value="HIT-like_sf"/>
</dbReference>
<sequence length="135" mass="15183">MSTSKQWQLHPTLAKDCHRVRTSSSAELLLHRNAALHWFILVPHTDSIDLLDLPADEREGLLSEASRINHYLKETFAYPRVNVGALGLVVPQLHLHVIGRREGDPCWPAPVWGNLEMSAEYSSAQVDQVRADLAE</sequence>
<protein>
    <submittedName>
        <fullName evidence="3">HIT family protein</fullName>
        <ecNumber evidence="3">2.1.1.-</ecNumber>
    </submittedName>
</protein>
<name>A0ABZ0HZ85_9GAMM</name>
<dbReference type="SUPFAM" id="SSF54197">
    <property type="entry name" value="HIT-like"/>
    <property type="match status" value="1"/>
</dbReference>
<feature type="domain" description="HIT" evidence="2">
    <location>
        <begin position="40"/>
        <end position="107"/>
    </location>
</feature>
<evidence type="ECO:0000313" key="3">
    <source>
        <dbReference type="EMBL" id="WOJ92542.1"/>
    </source>
</evidence>
<dbReference type="EMBL" id="CP136864">
    <property type="protein sequence ID" value="WOJ92542.1"/>
    <property type="molecule type" value="Genomic_DNA"/>
</dbReference>
<dbReference type="InterPro" id="IPR026026">
    <property type="entry name" value="HIT_Hint"/>
</dbReference>
<dbReference type="GO" id="GO:0008168">
    <property type="term" value="F:methyltransferase activity"/>
    <property type="evidence" value="ECO:0007669"/>
    <property type="project" value="UniProtKB-KW"/>
</dbReference>
<evidence type="ECO:0000313" key="4">
    <source>
        <dbReference type="Proteomes" id="UP001626537"/>
    </source>
</evidence>
<gene>
    <name evidence="3" type="ORF">R0135_12195</name>
</gene>
<dbReference type="Gene3D" id="3.30.428.10">
    <property type="entry name" value="HIT-like"/>
    <property type="match status" value="1"/>
</dbReference>
<evidence type="ECO:0000259" key="2">
    <source>
        <dbReference type="PROSITE" id="PS51084"/>
    </source>
</evidence>
<dbReference type="PIRSF" id="PIRSF000714">
    <property type="entry name" value="HIT"/>
    <property type="match status" value="1"/>
</dbReference>
<dbReference type="GO" id="GO:0032259">
    <property type="term" value="P:methylation"/>
    <property type="evidence" value="ECO:0007669"/>
    <property type="project" value="UniProtKB-KW"/>
</dbReference>
<dbReference type="InterPro" id="IPR011146">
    <property type="entry name" value="HIT-like"/>
</dbReference>
<dbReference type="EC" id="2.1.1.-" evidence="3"/>
<dbReference type="PROSITE" id="PS51084">
    <property type="entry name" value="HIT_2"/>
    <property type="match status" value="1"/>
</dbReference>
<organism evidence="3 4">
    <name type="scientific">Congregibacter variabilis</name>
    <dbReference type="NCBI Taxonomy" id="3081200"/>
    <lineage>
        <taxon>Bacteria</taxon>
        <taxon>Pseudomonadati</taxon>
        <taxon>Pseudomonadota</taxon>
        <taxon>Gammaproteobacteria</taxon>
        <taxon>Cellvibrionales</taxon>
        <taxon>Halieaceae</taxon>
        <taxon>Congregibacter</taxon>
    </lineage>
</organism>
<comment type="caution">
    <text evidence="1">Lacks conserved residue(s) required for the propagation of feature annotation.</text>
</comment>
<evidence type="ECO:0000256" key="1">
    <source>
        <dbReference type="PROSITE-ProRule" id="PRU00464"/>
    </source>
</evidence>
<dbReference type="Proteomes" id="UP001626537">
    <property type="component" value="Chromosome"/>
</dbReference>
<keyword evidence="4" id="KW-1185">Reference proteome</keyword>
<keyword evidence="3" id="KW-0808">Transferase</keyword>
<proteinExistence type="predicted"/>
<reference evidence="3 4" key="1">
    <citation type="submission" date="2023-10" db="EMBL/GenBank/DDBJ databases">
        <title>Two novel species belonging to the OM43/NOR5 clade.</title>
        <authorList>
            <person name="Park M."/>
        </authorList>
    </citation>
    <scope>NUCLEOTIDE SEQUENCE [LARGE SCALE GENOMIC DNA]</scope>
    <source>
        <strain evidence="3 4">IMCC43200</strain>
    </source>
</reference>
<accession>A0ABZ0HZ85</accession>
<dbReference type="Pfam" id="PF01230">
    <property type="entry name" value="HIT"/>
    <property type="match status" value="1"/>
</dbReference>